<evidence type="ECO:0000313" key="1">
    <source>
        <dbReference type="EMBL" id="SOQ51027.1"/>
    </source>
</evidence>
<reference evidence="1" key="1">
    <citation type="submission" date="2016-07" db="EMBL/GenBank/DDBJ databases">
        <authorList>
            <person name="Bretaudeau A."/>
        </authorList>
    </citation>
    <scope>NUCLEOTIDE SEQUENCE</scope>
    <source>
        <strain evidence="1">Rice</strain>
        <tissue evidence="1">Whole body</tissue>
    </source>
</reference>
<organism evidence="1">
    <name type="scientific">Spodoptera frugiperda</name>
    <name type="common">Fall armyworm</name>
    <dbReference type="NCBI Taxonomy" id="7108"/>
    <lineage>
        <taxon>Eukaryota</taxon>
        <taxon>Metazoa</taxon>
        <taxon>Ecdysozoa</taxon>
        <taxon>Arthropoda</taxon>
        <taxon>Hexapoda</taxon>
        <taxon>Insecta</taxon>
        <taxon>Pterygota</taxon>
        <taxon>Neoptera</taxon>
        <taxon>Endopterygota</taxon>
        <taxon>Lepidoptera</taxon>
        <taxon>Glossata</taxon>
        <taxon>Ditrysia</taxon>
        <taxon>Noctuoidea</taxon>
        <taxon>Noctuidae</taxon>
        <taxon>Amphipyrinae</taxon>
        <taxon>Spodoptera</taxon>
    </lineage>
</organism>
<name>A0A2H1WDC2_SPOFR</name>
<sequence>MESRVRTSSQQLSMLLGDMANHGDPARPLAASLGWVRSDRLWTELTNILNAVGGGGSKTTDKRRPRLRSQRHRSLLFLPTLI</sequence>
<accession>A0A2H1WDC2</accession>
<dbReference type="EMBL" id="ODYU01007873">
    <property type="protein sequence ID" value="SOQ51027.1"/>
    <property type="molecule type" value="Genomic_DNA"/>
</dbReference>
<dbReference type="AlphaFoldDB" id="A0A2H1WDC2"/>
<proteinExistence type="predicted"/>
<gene>
    <name evidence="1" type="ORF">SFRICE_023973</name>
</gene>
<protein>
    <submittedName>
        <fullName evidence="1">SFRICE_023973</fullName>
    </submittedName>
</protein>